<sequence length="181" mass="19068">MRADARRNRERIVATALDLFAERGPGVSMEDIACAAGLGVGTLYRHFPDRGALVADLATTTLSGLRDHVRAGLAEDVSRWEVLLRVVRYCAGQPLALITSLGAGATPSTAAPVELIQEVDALLARLAAQAQEEGTLRGDITPEQVVGLLNVMVCRPGARFDDPLSTVMLDGLKAPGPASRG</sequence>
<dbReference type="SUPFAM" id="SSF48498">
    <property type="entry name" value="Tetracyclin repressor-like, C-terminal domain"/>
    <property type="match status" value="1"/>
</dbReference>
<evidence type="ECO:0000259" key="5">
    <source>
        <dbReference type="PROSITE" id="PS50977"/>
    </source>
</evidence>
<dbReference type="InterPro" id="IPR049445">
    <property type="entry name" value="TetR_SbtR-like_C"/>
</dbReference>
<dbReference type="EMBL" id="VCKX01000417">
    <property type="protein sequence ID" value="TMR13940.1"/>
    <property type="molecule type" value="Genomic_DNA"/>
</dbReference>
<evidence type="ECO:0000256" key="2">
    <source>
        <dbReference type="ARBA" id="ARBA00023125"/>
    </source>
</evidence>
<evidence type="ECO:0000313" key="7">
    <source>
        <dbReference type="Proteomes" id="UP000306628"/>
    </source>
</evidence>
<dbReference type="InterPro" id="IPR036271">
    <property type="entry name" value="Tet_transcr_reg_TetR-rel_C_sf"/>
</dbReference>
<dbReference type="PANTHER" id="PTHR30055:SF234">
    <property type="entry name" value="HTH-TYPE TRANSCRIPTIONAL REGULATOR BETI"/>
    <property type="match status" value="1"/>
</dbReference>
<dbReference type="InterPro" id="IPR001647">
    <property type="entry name" value="HTH_TetR"/>
</dbReference>
<protein>
    <submittedName>
        <fullName evidence="6">TetR/AcrR family transcriptional regulator</fullName>
    </submittedName>
</protein>
<dbReference type="Pfam" id="PF00440">
    <property type="entry name" value="TetR_N"/>
    <property type="match status" value="1"/>
</dbReference>
<dbReference type="OrthoDB" id="3192968at2"/>
<feature type="domain" description="HTH tetR-type" evidence="5">
    <location>
        <begin position="6"/>
        <end position="65"/>
    </location>
</feature>
<keyword evidence="3" id="KW-0804">Transcription</keyword>
<dbReference type="RefSeq" id="WP_138698213.1">
    <property type="nucleotide sequence ID" value="NZ_JBHSAZ010000033.1"/>
</dbReference>
<evidence type="ECO:0000313" key="6">
    <source>
        <dbReference type="EMBL" id="TMR13940.1"/>
    </source>
</evidence>
<dbReference type="PANTHER" id="PTHR30055">
    <property type="entry name" value="HTH-TYPE TRANSCRIPTIONAL REGULATOR RUTR"/>
    <property type="match status" value="1"/>
</dbReference>
<reference evidence="6 7" key="1">
    <citation type="submission" date="2019-05" db="EMBL/GenBank/DDBJ databases">
        <title>Draft genome sequence of Nonomuraea zeae DSM 100528.</title>
        <authorList>
            <person name="Saricaoglu S."/>
            <person name="Isik K."/>
        </authorList>
    </citation>
    <scope>NUCLEOTIDE SEQUENCE [LARGE SCALE GENOMIC DNA]</scope>
    <source>
        <strain evidence="6 7">DSM 100528</strain>
    </source>
</reference>
<dbReference type="SUPFAM" id="SSF46689">
    <property type="entry name" value="Homeodomain-like"/>
    <property type="match status" value="1"/>
</dbReference>
<accession>A0A5S4F9Z9</accession>
<dbReference type="PROSITE" id="PS50977">
    <property type="entry name" value="HTH_TETR_2"/>
    <property type="match status" value="1"/>
</dbReference>
<dbReference type="InterPro" id="IPR009057">
    <property type="entry name" value="Homeodomain-like_sf"/>
</dbReference>
<feature type="DNA-binding region" description="H-T-H motif" evidence="4">
    <location>
        <begin position="28"/>
        <end position="47"/>
    </location>
</feature>
<name>A0A5S4F9Z9_9ACTN</name>
<dbReference type="Gene3D" id="1.10.357.10">
    <property type="entry name" value="Tetracycline Repressor, domain 2"/>
    <property type="match status" value="1"/>
</dbReference>
<keyword evidence="7" id="KW-1185">Reference proteome</keyword>
<proteinExistence type="predicted"/>
<dbReference type="GO" id="GO:0000976">
    <property type="term" value="F:transcription cis-regulatory region binding"/>
    <property type="evidence" value="ECO:0007669"/>
    <property type="project" value="TreeGrafter"/>
</dbReference>
<gene>
    <name evidence="6" type="ORF">ETD85_57180</name>
</gene>
<evidence type="ECO:0000256" key="3">
    <source>
        <dbReference type="ARBA" id="ARBA00023163"/>
    </source>
</evidence>
<evidence type="ECO:0000256" key="1">
    <source>
        <dbReference type="ARBA" id="ARBA00023015"/>
    </source>
</evidence>
<dbReference type="Proteomes" id="UP000306628">
    <property type="component" value="Unassembled WGS sequence"/>
</dbReference>
<organism evidence="6 7">
    <name type="scientific">Nonomuraea zeae</name>
    <dbReference type="NCBI Taxonomy" id="1642303"/>
    <lineage>
        <taxon>Bacteria</taxon>
        <taxon>Bacillati</taxon>
        <taxon>Actinomycetota</taxon>
        <taxon>Actinomycetes</taxon>
        <taxon>Streptosporangiales</taxon>
        <taxon>Streptosporangiaceae</taxon>
        <taxon>Nonomuraea</taxon>
    </lineage>
</organism>
<dbReference type="InterPro" id="IPR050109">
    <property type="entry name" value="HTH-type_TetR-like_transc_reg"/>
</dbReference>
<evidence type="ECO:0000256" key="4">
    <source>
        <dbReference type="PROSITE-ProRule" id="PRU00335"/>
    </source>
</evidence>
<dbReference type="PRINTS" id="PR00455">
    <property type="entry name" value="HTHTETR"/>
</dbReference>
<dbReference type="Pfam" id="PF21597">
    <property type="entry name" value="TetR_C_43"/>
    <property type="match status" value="1"/>
</dbReference>
<comment type="caution">
    <text evidence="6">The sequence shown here is derived from an EMBL/GenBank/DDBJ whole genome shotgun (WGS) entry which is preliminary data.</text>
</comment>
<dbReference type="AlphaFoldDB" id="A0A5S4F9Z9"/>
<dbReference type="GO" id="GO:0003700">
    <property type="term" value="F:DNA-binding transcription factor activity"/>
    <property type="evidence" value="ECO:0007669"/>
    <property type="project" value="TreeGrafter"/>
</dbReference>
<keyword evidence="1" id="KW-0805">Transcription regulation</keyword>
<keyword evidence="2 4" id="KW-0238">DNA-binding</keyword>